<dbReference type="InterPro" id="IPR000713">
    <property type="entry name" value="Mur_ligase_N"/>
</dbReference>
<dbReference type="Pfam" id="PF01225">
    <property type="entry name" value="Mur_ligase"/>
    <property type="match status" value="1"/>
</dbReference>
<comment type="function">
    <text evidence="14">Cell wall formation.</text>
</comment>
<dbReference type="OrthoDB" id="9804126at2"/>
<dbReference type="GO" id="GO:0008360">
    <property type="term" value="P:regulation of cell shape"/>
    <property type="evidence" value="ECO:0007669"/>
    <property type="project" value="UniProtKB-KW"/>
</dbReference>
<dbReference type="KEGG" id="blq:L21SP5_01519"/>
<evidence type="ECO:0000256" key="12">
    <source>
        <dbReference type="ARBA" id="ARBA00023316"/>
    </source>
</evidence>
<evidence type="ECO:0000259" key="18">
    <source>
        <dbReference type="Pfam" id="PF08245"/>
    </source>
</evidence>
<keyword evidence="8 14" id="KW-0067">ATP-binding</keyword>
<evidence type="ECO:0000256" key="1">
    <source>
        <dbReference type="ARBA" id="ARBA00004496"/>
    </source>
</evidence>
<dbReference type="SUPFAM" id="SSF51984">
    <property type="entry name" value="MurCD N-terminal domain"/>
    <property type="match status" value="1"/>
</dbReference>
<evidence type="ECO:0000256" key="2">
    <source>
        <dbReference type="ARBA" id="ARBA00004752"/>
    </source>
</evidence>
<evidence type="ECO:0000256" key="9">
    <source>
        <dbReference type="ARBA" id="ARBA00022960"/>
    </source>
</evidence>
<dbReference type="InterPro" id="IPR050061">
    <property type="entry name" value="MurCDEF_pg_biosynth"/>
</dbReference>
<keyword evidence="4 14" id="KW-0963">Cytoplasm</keyword>
<evidence type="ECO:0000256" key="7">
    <source>
        <dbReference type="ARBA" id="ARBA00022741"/>
    </source>
</evidence>
<evidence type="ECO:0000259" key="17">
    <source>
        <dbReference type="Pfam" id="PF02875"/>
    </source>
</evidence>
<evidence type="ECO:0000256" key="13">
    <source>
        <dbReference type="ARBA" id="ARBA00047833"/>
    </source>
</evidence>
<protein>
    <recommendedName>
        <fullName evidence="3 14">UDP-N-acetylmuramate--L-alanine ligase</fullName>
        <ecNumber evidence="3 14">6.3.2.8</ecNumber>
    </recommendedName>
    <alternativeName>
        <fullName evidence="14">UDP-N-acetylmuramoyl-L-alanine synthetase</fullName>
    </alternativeName>
</protein>
<dbReference type="GO" id="GO:0071555">
    <property type="term" value="P:cell wall organization"/>
    <property type="evidence" value="ECO:0007669"/>
    <property type="project" value="UniProtKB-KW"/>
</dbReference>
<keyword evidence="11 14" id="KW-0131">Cell cycle</keyword>
<sequence>MKQKKHIFFVGIGGIGMSALARYFNLKGYTIAGYDLTPTSLTHKLEKEGITITYNDDINQIPQSMRNPDDVLVVYTPAIPHQNNIISYFRNNTFEVIKRAALLGKVTQNYKSIAIAGTHGKTSISTFTAHLLYQSSLKCNAFLGGISANYQSNLLFDKNAAYTVIEADEYDRSFLHLKPHIALITSIDADHLDIYGSYSEVKKAFNKFAQKALKEGGRLIIHKDVLKKTDLPSQSLSYSTDDKADYQALNTYYNNGEYTFDLATPKGVFEDLKVNLPGSYNFENALAATALAIEAGIEPAELREGLASLKGVERRFQVHINQNITYIDDYAHHPKEIEACIKSARHAFPGKKITVAFQPHLYSRTNDFSAEFAEALDLADYIFLLPIYPAREEPIAGVTSQLIGNKLTKAKYQLINKTEVVEKLKKVIPETFISMGAGDIGFMVDDIKKTLNQHLR</sequence>
<feature type="domain" description="Mur ligase N-terminal catalytic" evidence="16">
    <location>
        <begin position="6"/>
        <end position="110"/>
    </location>
</feature>
<dbReference type="UniPathway" id="UPA00219"/>
<comment type="pathway">
    <text evidence="2 14">Cell wall biogenesis; peptidoglycan biosynthesis.</text>
</comment>
<accession>A0A0S2HYL6</accession>
<dbReference type="SUPFAM" id="SSF53244">
    <property type="entry name" value="MurD-like peptide ligases, peptide-binding domain"/>
    <property type="match status" value="1"/>
</dbReference>
<evidence type="ECO:0000256" key="5">
    <source>
        <dbReference type="ARBA" id="ARBA00022598"/>
    </source>
</evidence>
<feature type="transmembrane region" description="Helical" evidence="15">
    <location>
        <begin position="7"/>
        <end position="24"/>
    </location>
</feature>
<dbReference type="GO" id="GO:0005524">
    <property type="term" value="F:ATP binding"/>
    <property type="evidence" value="ECO:0007669"/>
    <property type="project" value="UniProtKB-UniRule"/>
</dbReference>
<dbReference type="Pfam" id="PF08245">
    <property type="entry name" value="Mur_ligase_M"/>
    <property type="match status" value="1"/>
</dbReference>
<comment type="similarity">
    <text evidence="14">Belongs to the MurCDEF family.</text>
</comment>
<feature type="domain" description="Mur ligase C-terminal" evidence="17">
    <location>
        <begin position="314"/>
        <end position="439"/>
    </location>
</feature>
<name>A0A0S2HYL6_9BACT</name>
<dbReference type="GO" id="GO:0008763">
    <property type="term" value="F:UDP-N-acetylmuramate-L-alanine ligase activity"/>
    <property type="evidence" value="ECO:0007669"/>
    <property type="project" value="UniProtKB-UniRule"/>
</dbReference>
<evidence type="ECO:0000259" key="16">
    <source>
        <dbReference type="Pfam" id="PF01225"/>
    </source>
</evidence>
<dbReference type="InterPro" id="IPR036615">
    <property type="entry name" value="Mur_ligase_C_dom_sf"/>
</dbReference>
<keyword evidence="15" id="KW-1133">Transmembrane helix</keyword>
<dbReference type="NCBIfam" id="TIGR01082">
    <property type="entry name" value="murC"/>
    <property type="match status" value="1"/>
</dbReference>
<dbReference type="InterPro" id="IPR004101">
    <property type="entry name" value="Mur_ligase_C"/>
</dbReference>
<evidence type="ECO:0000256" key="8">
    <source>
        <dbReference type="ARBA" id="ARBA00022840"/>
    </source>
</evidence>
<dbReference type="EC" id="6.3.2.8" evidence="3 14"/>
<keyword evidence="15" id="KW-0812">Transmembrane</keyword>
<dbReference type="PANTHER" id="PTHR43445:SF3">
    <property type="entry name" value="UDP-N-ACETYLMURAMATE--L-ALANINE LIGASE"/>
    <property type="match status" value="1"/>
</dbReference>
<keyword evidence="9 14" id="KW-0133">Cell shape</keyword>
<feature type="binding site" evidence="14">
    <location>
        <begin position="117"/>
        <end position="123"/>
    </location>
    <ligand>
        <name>ATP</name>
        <dbReference type="ChEBI" id="CHEBI:30616"/>
    </ligand>
</feature>
<dbReference type="STRING" id="1307839.L21SP5_01519"/>
<dbReference type="GO" id="GO:0051301">
    <property type="term" value="P:cell division"/>
    <property type="evidence" value="ECO:0007669"/>
    <property type="project" value="UniProtKB-KW"/>
</dbReference>
<keyword evidence="15" id="KW-0472">Membrane</keyword>
<comment type="subcellular location">
    <subcellularLocation>
        <location evidence="1 14">Cytoplasm</location>
    </subcellularLocation>
</comment>
<dbReference type="PANTHER" id="PTHR43445">
    <property type="entry name" value="UDP-N-ACETYLMURAMATE--L-ALANINE LIGASE-RELATED"/>
    <property type="match status" value="1"/>
</dbReference>
<dbReference type="Gene3D" id="3.40.1190.10">
    <property type="entry name" value="Mur-like, catalytic domain"/>
    <property type="match status" value="1"/>
</dbReference>
<evidence type="ECO:0000256" key="10">
    <source>
        <dbReference type="ARBA" id="ARBA00022984"/>
    </source>
</evidence>
<dbReference type="SUPFAM" id="SSF53623">
    <property type="entry name" value="MurD-like peptide ligases, catalytic domain"/>
    <property type="match status" value="1"/>
</dbReference>
<keyword evidence="12 14" id="KW-0961">Cell wall biogenesis/degradation</keyword>
<dbReference type="PATRIC" id="fig|1307839.3.peg.1619"/>
<dbReference type="Gene3D" id="3.40.50.720">
    <property type="entry name" value="NAD(P)-binding Rossmann-like Domain"/>
    <property type="match status" value="1"/>
</dbReference>
<comment type="catalytic activity">
    <reaction evidence="13 14">
        <text>UDP-N-acetyl-alpha-D-muramate + L-alanine + ATP = UDP-N-acetyl-alpha-D-muramoyl-L-alanine + ADP + phosphate + H(+)</text>
        <dbReference type="Rhea" id="RHEA:23372"/>
        <dbReference type="ChEBI" id="CHEBI:15378"/>
        <dbReference type="ChEBI" id="CHEBI:30616"/>
        <dbReference type="ChEBI" id="CHEBI:43474"/>
        <dbReference type="ChEBI" id="CHEBI:57972"/>
        <dbReference type="ChEBI" id="CHEBI:70757"/>
        <dbReference type="ChEBI" id="CHEBI:83898"/>
        <dbReference type="ChEBI" id="CHEBI:456216"/>
        <dbReference type="EC" id="6.3.2.8"/>
    </reaction>
</comment>
<evidence type="ECO:0000256" key="14">
    <source>
        <dbReference type="HAMAP-Rule" id="MF_00046"/>
    </source>
</evidence>
<gene>
    <name evidence="14 19" type="primary">murC</name>
    <name evidence="19" type="ORF">L21SP5_01519</name>
</gene>
<keyword evidence="5 14" id="KW-0436">Ligase</keyword>
<dbReference type="Proteomes" id="UP000064893">
    <property type="component" value="Chromosome"/>
</dbReference>
<evidence type="ECO:0000256" key="15">
    <source>
        <dbReference type="SAM" id="Phobius"/>
    </source>
</evidence>
<dbReference type="AlphaFoldDB" id="A0A0S2HYL6"/>
<dbReference type="Pfam" id="PF02875">
    <property type="entry name" value="Mur_ligase_C"/>
    <property type="match status" value="1"/>
</dbReference>
<keyword evidence="7 14" id="KW-0547">Nucleotide-binding</keyword>
<dbReference type="GO" id="GO:0009252">
    <property type="term" value="P:peptidoglycan biosynthetic process"/>
    <property type="evidence" value="ECO:0007669"/>
    <property type="project" value="UniProtKB-UniRule"/>
</dbReference>
<reference evidence="19 20" key="1">
    <citation type="submission" date="2015-11" db="EMBL/GenBank/DDBJ databases">
        <title>Description and complete genome sequence of a novel strain predominating in hypersaline microbial mats and representing a new family of the Bacteriodetes phylum.</title>
        <authorList>
            <person name="Spring S."/>
            <person name="Bunk B."/>
            <person name="Sproer C."/>
            <person name="Klenk H.-P."/>
        </authorList>
    </citation>
    <scope>NUCLEOTIDE SEQUENCE [LARGE SCALE GENOMIC DNA]</scope>
    <source>
        <strain evidence="19 20">L21-Spi-D4</strain>
    </source>
</reference>
<organism evidence="19 20">
    <name type="scientific">Salinivirga cyanobacteriivorans</name>
    <dbReference type="NCBI Taxonomy" id="1307839"/>
    <lineage>
        <taxon>Bacteria</taxon>
        <taxon>Pseudomonadati</taxon>
        <taxon>Bacteroidota</taxon>
        <taxon>Bacteroidia</taxon>
        <taxon>Bacteroidales</taxon>
        <taxon>Salinivirgaceae</taxon>
        <taxon>Salinivirga</taxon>
    </lineage>
</organism>
<evidence type="ECO:0000256" key="3">
    <source>
        <dbReference type="ARBA" id="ARBA00012211"/>
    </source>
</evidence>
<keyword evidence="20" id="KW-1185">Reference proteome</keyword>
<dbReference type="EMBL" id="CP013118">
    <property type="protein sequence ID" value="ALO15167.1"/>
    <property type="molecule type" value="Genomic_DNA"/>
</dbReference>
<evidence type="ECO:0000313" key="19">
    <source>
        <dbReference type="EMBL" id="ALO15167.1"/>
    </source>
</evidence>
<dbReference type="Gene3D" id="3.90.190.20">
    <property type="entry name" value="Mur ligase, C-terminal domain"/>
    <property type="match status" value="1"/>
</dbReference>
<dbReference type="GO" id="GO:0005737">
    <property type="term" value="C:cytoplasm"/>
    <property type="evidence" value="ECO:0007669"/>
    <property type="project" value="UniProtKB-SubCell"/>
</dbReference>
<evidence type="ECO:0000256" key="11">
    <source>
        <dbReference type="ARBA" id="ARBA00023306"/>
    </source>
</evidence>
<evidence type="ECO:0000313" key="20">
    <source>
        <dbReference type="Proteomes" id="UP000064893"/>
    </source>
</evidence>
<dbReference type="InterPro" id="IPR036565">
    <property type="entry name" value="Mur-like_cat_sf"/>
</dbReference>
<keyword evidence="6 14" id="KW-0132">Cell division</keyword>
<dbReference type="RefSeq" id="WP_057952648.1">
    <property type="nucleotide sequence ID" value="NZ_CP013118.1"/>
</dbReference>
<dbReference type="InterPro" id="IPR005758">
    <property type="entry name" value="UDP-N-AcMur_Ala_ligase_MurC"/>
</dbReference>
<feature type="domain" description="Mur ligase central" evidence="18">
    <location>
        <begin position="115"/>
        <end position="292"/>
    </location>
</feature>
<proteinExistence type="inferred from homology"/>
<dbReference type="InterPro" id="IPR013221">
    <property type="entry name" value="Mur_ligase_cen"/>
</dbReference>
<evidence type="ECO:0000256" key="6">
    <source>
        <dbReference type="ARBA" id="ARBA00022618"/>
    </source>
</evidence>
<dbReference type="HAMAP" id="MF_00046">
    <property type="entry name" value="MurC"/>
    <property type="match status" value="1"/>
</dbReference>
<keyword evidence="10 14" id="KW-0573">Peptidoglycan synthesis</keyword>
<evidence type="ECO:0000256" key="4">
    <source>
        <dbReference type="ARBA" id="ARBA00022490"/>
    </source>
</evidence>